<dbReference type="SUPFAM" id="SSF56655">
    <property type="entry name" value="Carbohydrate phosphatase"/>
    <property type="match status" value="1"/>
</dbReference>
<comment type="cofactor">
    <cofactor evidence="9">
        <name>Mn(2+)</name>
        <dbReference type="ChEBI" id="CHEBI:29035"/>
    </cofactor>
</comment>
<dbReference type="InterPro" id="IPR004464">
    <property type="entry name" value="FBPase_class-2/SBPase"/>
</dbReference>
<dbReference type="Pfam" id="PF03320">
    <property type="entry name" value="FBPase_glpX"/>
    <property type="match status" value="1"/>
</dbReference>
<evidence type="ECO:0000256" key="5">
    <source>
        <dbReference type="ARBA" id="ARBA00023211"/>
    </source>
</evidence>
<dbReference type="GeneID" id="87755479"/>
<evidence type="ECO:0000256" key="9">
    <source>
        <dbReference type="PIRSR" id="PIRSR004532-1"/>
    </source>
</evidence>
<dbReference type="GO" id="GO:0006094">
    <property type="term" value="P:gluconeogenesis"/>
    <property type="evidence" value="ECO:0007669"/>
    <property type="project" value="InterPro"/>
</dbReference>
<keyword evidence="6 8" id="KW-0119">Carbohydrate metabolism</keyword>
<feature type="binding site" evidence="9">
    <location>
        <position position="212"/>
    </location>
    <ligand>
        <name>Mn(2+)</name>
        <dbReference type="ChEBI" id="CHEBI:29035"/>
        <label>2</label>
    </ligand>
</feature>
<dbReference type="NCBIfam" id="TIGR00330">
    <property type="entry name" value="glpX"/>
    <property type="match status" value="1"/>
</dbReference>
<dbReference type="Gene3D" id="3.30.540.10">
    <property type="entry name" value="Fructose-1,6-Bisphosphatase, subunit A, domain 1"/>
    <property type="match status" value="1"/>
</dbReference>
<evidence type="ECO:0000256" key="3">
    <source>
        <dbReference type="ARBA" id="ARBA00022723"/>
    </source>
</evidence>
<dbReference type="PIRSF" id="PIRSF004532">
    <property type="entry name" value="GlpX"/>
    <property type="match status" value="1"/>
</dbReference>
<dbReference type="PANTHER" id="PTHR30447">
    <property type="entry name" value="FRUCTOSE-1,6-BISPHOSPHATASE CLASS 2"/>
    <property type="match status" value="1"/>
</dbReference>
<evidence type="ECO:0000256" key="6">
    <source>
        <dbReference type="ARBA" id="ARBA00023277"/>
    </source>
</evidence>
<feature type="binding site" evidence="10">
    <location>
        <begin position="163"/>
        <end position="165"/>
    </location>
    <ligand>
        <name>substrate</name>
    </ligand>
</feature>
<evidence type="ECO:0000256" key="2">
    <source>
        <dbReference type="ARBA" id="ARBA00008989"/>
    </source>
</evidence>
<dbReference type="GO" id="GO:0042132">
    <property type="term" value="F:fructose 1,6-bisphosphate 1-phosphatase activity"/>
    <property type="evidence" value="ECO:0007669"/>
    <property type="project" value="UniProtKB-EC"/>
</dbReference>
<feature type="binding site" evidence="9">
    <location>
        <position position="84"/>
    </location>
    <ligand>
        <name>Mn(2+)</name>
        <dbReference type="ChEBI" id="CHEBI:29035"/>
        <label>2</label>
    </ligand>
</feature>
<gene>
    <name evidence="11" type="ORF">SAMN02910343_00433</name>
</gene>
<name>A0A1G5V8P7_9FIRM</name>
<accession>A0A1G5V8P7</accession>
<evidence type="ECO:0000256" key="8">
    <source>
        <dbReference type="PIRNR" id="PIRNR004532"/>
    </source>
</evidence>
<dbReference type="AlphaFoldDB" id="A0A1G5V8P7"/>
<evidence type="ECO:0000256" key="4">
    <source>
        <dbReference type="ARBA" id="ARBA00022801"/>
    </source>
</evidence>
<evidence type="ECO:0000313" key="12">
    <source>
        <dbReference type="Proteomes" id="UP000199689"/>
    </source>
</evidence>
<dbReference type="GO" id="GO:0046872">
    <property type="term" value="F:metal ion binding"/>
    <property type="evidence" value="ECO:0007669"/>
    <property type="project" value="UniProtKB-KW"/>
</dbReference>
<dbReference type="STRING" id="209880.SAMN02910343_00433"/>
<evidence type="ECO:0000256" key="1">
    <source>
        <dbReference type="ARBA" id="ARBA00001273"/>
    </source>
</evidence>
<reference evidence="11 12" key="1">
    <citation type="submission" date="2016-10" db="EMBL/GenBank/DDBJ databases">
        <authorList>
            <person name="de Groot N.N."/>
        </authorList>
    </citation>
    <scope>NUCLEOTIDE SEQUENCE [LARGE SCALE GENOMIC DNA]</scope>
    <source>
        <strain evidence="11 12">DSM 15230</strain>
    </source>
</reference>
<dbReference type="GO" id="GO:0030388">
    <property type="term" value="P:fructose 1,6-bisphosphate metabolic process"/>
    <property type="evidence" value="ECO:0007669"/>
    <property type="project" value="TreeGrafter"/>
</dbReference>
<dbReference type="Gene3D" id="3.40.190.90">
    <property type="match status" value="1"/>
</dbReference>
<dbReference type="CDD" id="cd01516">
    <property type="entry name" value="FBPase_glpX"/>
    <property type="match status" value="1"/>
</dbReference>
<keyword evidence="5 9" id="KW-0464">Manganese</keyword>
<dbReference type="FunFam" id="3.40.190.90:FF:000001">
    <property type="entry name" value="Fructose-1,6-bisphosphatase"/>
    <property type="match status" value="1"/>
</dbReference>
<feature type="binding site" evidence="10">
    <location>
        <begin position="185"/>
        <end position="187"/>
    </location>
    <ligand>
        <name>substrate</name>
    </ligand>
</feature>
<keyword evidence="3 9" id="KW-0479">Metal-binding</keyword>
<feature type="binding site" evidence="10">
    <location>
        <begin position="87"/>
        <end position="89"/>
    </location>
    <ligand>
        <name>substrate</name>
    </ligand>
</feature>
<dbReference type="EMBL" id="FMXA01000005">
    <property type="protein sequence ID" value="SDA41776.1"/>
    <property type="molecule type" value="Genomic_DNA"/>
</dbReference>
<keyword evidence="12" id="KW-1185">Reference proteome</keyword>
<feature type="binding site" evidence="10">
    <location>
        <position position="118"/>
    </location>
    <ligand>
        <name>substrate</name>
    </ligand>
</feature>
<dbReference type="OrthoDB" id="9779353at2"/>
<feature type="binding site" evidence="10">
    <location>
        <position position="209"/>
    </location>
    <ligand>
        <name>substrate</name>
    </ligand>
</feature>
<dbReference type="RefSeq" id="WP_091363366.1">
    <property type="nucleotide sequence ID" value="NZ_FMXA01000005.1"/>
</dbReference>
<dbReference type="GO" id="GO:0005829">
    <property type="term" value="C:cytosol"/>
    <property type="evidence" value="ECO:0007669"/>
    <property type="project" value="TreeGrafter"/>
</dbReference>
<feature type="binding site" evidence="9">
    <location>
        <position position="87"/>
    </location>
    <ligand>
        <name>Mn(2+)</name>
        <dbReference type="ChEBI" id="CHEBI:29035"/>
        <label>2</label>
    </ligand>
</feature>
<organism evidence="11 12">
    <name type="scientific">Allisonella histaminiformans</name>
    <dbReference type="NCBI Taxonomy" id="209880"/>
    <lineage>
        <taxon>Bacteria</taxon>
        <taxon>Bacillati</taxon>
        <taxon>Bacillota</taxon>
        <taxon>Negativicutes</taxon>
        <taxon>Veillonellales</taxon>
        <taxon>Veillonellaceae</taxon>
        <taxon>Allisonella</taxon>
    </lineage>
</organism>
<comment type="catalytic activity">
    <reaction evidence="1">
        <text>beta-D-fructose 1,6-bisphosphate + H2O = beta-D-fructose 6-phosphate + phosphate</text>
        <dbReference type="Rhea" id="RHEA:11064"/>
        <dbReference type="ChEBI" id="CHEBI:15377"/>
        <dbReference type="ChEBI" id="CHEBI:32966"/>
        <dbReference type="ChEBI" id="CHEBI:43474"/>
        <dbReference type="ChEBI" id="CHEBI:57634"/>
        <dbReference type="EC" id="3.1.3.11"/>
    </reaction>
</comment>
<dbReference type="PANTHER" id="PTHR30447:SF0">
    <property type="entry name" value="FRUCTOSE-1,6-BISPHOSPHATASE 1 CLASS 2-RELATED"/>
    <property type="match status" value="1"/>
</dbReference>
<evidence type="ECO:0000256" key="7">
    <source>
        <dbReference type="ARBA" id="ARBA00024331"/>
    </source>
</evidence>
<proteinExistence type="inferred from homology"/>
<feature type="binding site" evidence="9">
    <location>
        <position position="33"/>
    </location>
    <ligand>
        <name>Mn(2+)</name>
        <dbReference type="ChEBI" id="CHEBI:29035"/>
        <label>1</label>
    </ligand>
</feature>
<evidence type="ECO:0000256" key="10">
    <source>
        <dbReference type="PIRSR" id="PIRSR004532-2"/>
    </source>
</evidence>
<protein>
    <recommendedName>
        <fullName evidence="8">Fructose-1,6-bisphosphatase</fullName>
    </recommendedName>
</protein>
<comment type="similarity">
    <text evidence="2 8">Belongs to the FBPase class 2 family.</text>
</comment>
<feature type="binding site" evidence="9">
    <location>
        <position position="57"/>
    </location>
    <ligand>
        <name>Mn(2+)</name>
        <dbReference type="ChEBI" id="CHEBI:29035"/>
        <label>1</label>
    </ligand>
</feature>
<sequence length="320" mass="34145">MNRQLSLEFVRIVEQAAIKSGRLMGRGDKEGADQLAVDGMHEQFAKTPVSGTVVIGEGEMDEAPMLYIGEHVGAGGEPIDIAVDPVEGTNLVAKGQDGAIAVLAVAPHGCLLHAPDMYMDKICVGPRAKGRISLDASVTENLHNVAEAMDREVSDLTVVVLDRPRHEKIIRECRKAGARIRLITDGDVAPAVECGVQGSGIHMVIGQGGAPEGVLAAAGLKCLGGDMQARLLPHNEEELSRLRAMGIEDPSRILTLDDLVQGDDCIFAATAITDCNLMKGVRYFGGGCRTSTMLLRYKTGTVRFVDTIHRFGEDKPGVKL</sequence>
<keyword evidence="4" id="KW-0378">Hydrolase</keyword>
<comment type="pathway">
    <text evidence="7">Carbohydrate biosynthesis.</text>
</comment>
<evidence type="ECO:0000313" key="11">
    <source>
        <dbReference type="EMBL" id="SDA41776.1"/>
    </source>
</evidence>
<dbReference type="GO" id="GO:0006071">
    <property type="term" value="P:glycerol metabolic process"/>
    <property type="evidence" value="ECO:0007669"/>
    <property type="project" value="InterPro"/>
</dbReference>
<dbReference type="Proteomes" id="UP000199689">
    <property type="component" value="Unassembled WGS sequence"/>
</dbReference>